<comment type="caution">
    <text evidence="8">The sequence shown here is derived from an EMBL/GenBank/DDBJ whole genome shotgun (WGS) entry which is preliminary data.</text>
</comment>
<feature type="domain" description="Flagellar hook protein FlgE/F/G-like D1" evidence="7">
    <location>
        <begin position="97"/>
        <end position="144"/>
    </location>
</feature>
<dbReference type="EMBL" id="JAMXLR010000092">
    <property type="protein sequence ID" value="MCO6047351.1"/>
    <property type="molecule type" value="Genomic_DNA"/>
</dbReference>
<dbReference type="AlphaFoldDB" id="A0A9X2JJ07"/>
<gene>
    <name evidence="8" type="ORF">NG895_25905</name>
</gene>
<dbReference type="Proteomes" id="UP001155241">
    <property type="component" value="Unassembled WGS sequence"/>
</dbReference>
<evidence type="ECO:0000259" key="5">
    <source>
        <dbReference type="Pfam" id="PF00460"/>
    </source>
</evidence>
<evidence type="ECO:0000259" key="7">
    <source>
        <dbReference type="Pfam" id="PF22692"/>
    </source>
</evidence>
<dbReference type="Gene3D" id="2.60.98.20">
    <property type="entry name" value="Flagellar hook protein FlgE"/>
    <property type="match status" value="1"/>
</dbReference>
<dbReference type="Pfam" id="PF00460">
    <property type="entry name" value="Flg_bb_rod"/>
    <property type="match status" value="1"/>
</dbReference>
<evidence type="ECO:0000259" key="6">
    <source>
        <dbReference type="Pfam" id="PF07559"/>
    </source>
</evidence>
<dbReference type="GO" id="GO:0071978">
    <property type="term" value="P:bacterial-type flagellum-dependent swarming motility"/>
    <property type="evidence" value="ECO:0007669"/>
    <property type="project" value="TreeGrafter"/>
</dbReference>
<sequence>MGLQSALTTALTGLQAAETSIDVVGNNVANSSTVGFKESEAVFATQFLQTISIGGAPNPNSGGTNPRQIGLGVKVAAINPNFSQGTIEISSNPLDVAIQGDGFLIVQSGTGRLYTRNGQLQLNANNEVVTATGQRVLGYGVDDEFNLTTDNLEPLVIPLGQERVAQATKNALFTGVLNPAVDEGSQPEIVQSVILGDNSIEPPDDTDFTITDVDSSPVPSPASAVEGAAGVGGPTSGTYSYRVAFLDDNDNVSTYSSAFTVTNSTDATIDISSLPDADNIQWTKRVLYRTEADGSDYYQVGVINDADTTTTFADTMDDATLVAQDALETSVIEPGSYSYYVTFYNSAGSGTETRPTSKIGPVSITESTGGRVRLDLSDIPAPADANYNKLRIYRSNEDGIDFRRVAELDAPGSGSFVDSYVDTMSGTEHATQDEINLDGPPPSPSTRLVDILTREGDSYSSPFVPGQLSFAGQKDGVTLSTKYLDITEDTTLGNLMSFVDDALGLSAVSDIDSTNPFPSNPPDSPTAGVTITADGRLEVVSNYGEENAISIPLTAFKVVPEGKTANQTIPLGFNSSQTADGPGTSTEFIVYDSLGLPLSIRVTTVLEEKTGNSTTYRWYATTSQNEPLDGVSTVVGDGVLVFDQNGDLDENTSATINIDRTLTASESPLVIDLDYSSVKSLGEVDALGNNISSLNVTSQDGFPPGVLTDFLISEDGLIQGQFSNGTQRIVGQLMMARFANNSGLAQVGDSQFAVGVNSGEPIFGKPGEDGIGTLTAGAVELSNSDIGQNLIELILASTQYRGGARVISASQDLLDELLALRR</sequence>
<dbReference type="GO" id="GO:0005829">
    <property type="term" value="C:cytosol"/>
    <property type="evidence" value="ECO:0007669"/>
    <property type="project" value="TreeGrafter"/>
</dbReference>
<dbReference type="Pfam" id="PF07559">
    <property type="entry name" value="FlgE_D2"/>
    <property type="match status" value="1"/>
</dbReference>
<evidence type="ECO:0000256" key="4">
    <source>
        <dbReference type="RuleBase" id="RU362116"/>
    </source>
</evidence>
<dbReference type="InterPro" id="IPR037925">
    <property type="entry name" value="FlgE/F/G-like"/>
</dbReference>
<organism evidence="8 9">
    <name type="scientific">Aeoliella straminimaris</name>
    <dbReference type="NCBI Taxonomy" id="2954799"/>
    <lineage>
        <taxon>Bacteria</taxon>
        <taxon>Pseudomonadati</taxon>
        <taxon>Planctomycetota</taxon>
        <taxon>Planctomycetia</taxon>
        <taxon>Pirellulales</taxon>
        <taxon>Lacipirellulaceae</taxon>
        <taxon>Aeoliella</taxon>
    </lineage>
</organism>
<comment type="similarity">
    <text evidence="2 4">Belongs to the flagella basal body rod proteins family.</text>
</comment>
<proteinExistence type="inferred from homology"/>
<comment type="subcellular location">
    <subcellularLocation>
        <location evidence="1 4">Bacterial flagellum basal body</location>
    </subcellularLocation>
</comment>
<protein>
    <recommendedName>
        <fullName evidence="4">Flagellar hook protein FlgE</fullName>
    </recommendedName>
</protein>
<keyword evidence="8" id="KW-0966">Cell projection</keyword>
<accession>A0A9X2JJ07</accession>
<dbReference type="InterPro" id="IPR037058">
    <property type="entry name" value="Falgellar_hook_FlgE_sf"/>
</dbReference>
<dbReference type="PROSITE" id="PS00588">
    <property type="entry name" value="FLAGELLA_BB_ROD"/>
    <property type="match status" value="1"/>
</dbReference>
<evidence type="ECO:0000256" key="3">
    <source>
        <dbReference type="ARBA" id="ARBA00023143"/>
    </source>
</evidence>
<reference evidence="8" key="1">
    <citation type="submission" date="2022-06" db="EMBL/GenBank/DDBJ databases">
        <title>Aeoliella straminimaris, a novel planctomycete from sediments.</title>
        <authorList>
            <person name="Vitorino I.R."/>
            <person name="Lage O.M."/>
        </authorList>
    </citation>
    <scope>NUCLEOTIDE SEQUENCE</scope>
    <source>
        <strain evidence="8">ICT_H6.2</strain>
    </source>
</reference>
<evidence type="ECO:0000313" key="8">
    <source>
        <dbReference type="EMBL" id="MCO6047351.1"/>
    </source>
</evidence>
<keyword evidence="3 4" id="KW-0975">Bacterial flagellum</keyword>
<keyword evidence="8" id="KW-0969">Cilium</keyword>
<dbReference type="PANTHER" id="PTHR30435:SF1">
    <property type="entry name" value="FLAGELLAR HOOK PROTEIN FLGE"/>
    <property type="match status" value="1"/>
</dbReference>
<dbReference type="RefSeq" id="WP_252855462.1">
    <property type="nucleotide sequence ID" value="NZ_JAMXLR010000092.1"/>
</dbReference>
<feature type="domain" description="Flagellar basal body rod protein N-terminal" evidence="5">
    <location>
        <begin position="7"/>
        <end position="37"/>
    </location>
</feature>
<dbReference type="InterPro" id="IPR019776">
    <property type="entry name" value="Flagellar_basal_body_rod_CS"/>
</dbReference>
<feature type="domain" description="Flagellar hook protein FlgE D2" evidence="6">
    <location>
        <begin position="567"/>
        <end position="702"/>
    </location>
</feature>
<dbReference type="SUPFAM" id="SSF117143">
    <property type="entry name" value="Flagellar hook protein flgE"/>
    <property type="match status" value="1"/>
</dbReference>
<dbReference type="Pfam" id="PF22692">
    <property type="entry name" value="LlgE_F_G_D1"/>
    <property type="match status" value="1"/>
</dbReference>
<dbReference type="InterPro" id="IPR053967">
    <property type="entry name" value="LlgE_F_G-like_D1"/>
</dbReference>
<dbReference type="InterPro" id="IPR020013">
    <property type="entry name" value="Flagellar_FlgE/F/G"/>
</dbReference>
<comment type="function">
    <text evidence="4">A flexible structure which links the flagellar filament to the drive apparatus in the basal body.</text>
</comment>
<name>A0A9X2JJ07_9BACT</name>
<dbReference type="NCBIfam" id="TIGR03506">
    <property type="entry name" value="FlgEFG_subfam"/>
    <property type="match status" value="2"/>
</dbReference>
<dbReference type="InterPro" id="IPR001444">
    <property type="entry name" value="Flag_bb_rod_N"/>
</dbReference>
<evidence type="ECO:0000313" key="9">
    <source>
        <dbReference type="Proteomes" id="UP001155241"/>
    </source>
</evidence>
<evidence type="ECO:0000256" key="2">
    <source>
        <dbReference type="ARBA" id="ARBA00009677"/>
    </source>
</evidence>
<keyword evidence="9" id="KW-1185">Reference proteome</keyword>
<dbReference type="GO" id="GO:0009424">
    <property type="term" value="C:bacterial-type flagellum hook"/>
    <property type="evidence" value="ECO:0007669"/>
    <property type="project" value="TreeGrafter"/>
</dbReference>
<evidence type="ECO:0000256" key="1">
    <source>
        <dbReference type="ARBA" id="ARBA00004117"/>
    </source>
</evidence>
<keyword evidence="8" id="KW-0282">Flagellum</keyword>
<dbReference type="PANTHER" id="PTHR30435">
    <property type="entry name" value="FLAGELLAR PROTEIN"/>
    <property type="match status" value="1"/>
</dbReference>
<dbReference type="InterPro" id="IPR011491">
    <property type="entry name" value="FlgE_D2"/>
</dbReference>
<dbReference type="GO" id="GO:0009425">
    <property type="term" value="C:bacterial-type flagellum basal body"/>
    <property type="evidence" value="ECO:0007669"/>
    <property type="project" value="UniProtKB-SubCell"/>
</dbReference>